<feature type="compositionally biased region" description="Basic and acidic residues" evidence="1">
    <location>
        <begin position="63"/>
        <end position="74"/>
    </location>
</feature>
<dbReference type="Proteomes" id="UP000799324">
    <property type="component" value="Unassembled WGS sequence"/>
</dbReference>
<evidence type="ECO:0000313" key="2">
    <source>
        <dbReference type="EMBL" id="KAF2661458.1"/>
    </source>
</evidence>
<name>A0A6A6TRB6_9PLEO</name>
<proteinExistence type="predicted"/>
<dbReference type="EMBL" id="MU004293">
    <property type="protein sequence ID" value="KAF2661458.1"/>
    <property type="molecule type" value="Genomic_DNA"/>
</dbReference>
<dbReference type="AlphaFoldDB" id="A0A6A6TRB6"/>
<protein>
    <submittedName>
        <fullName evidence="2">Uncharacterized protein</fullName>
    </submittedName>
</protein>
<evidence type="ECO:0000256" key="1">
    <source>
        <dbReference type="SAM" id="MobiDB-lite"/>
    </source>
</evidence>
<keyword evidence="3" id="KW-1185">Reference proteome</keyword>
<gene>
    <name evidence="2" type="ORF">K491DRAFT_753770</name>
</gene>
<sequence>MDHGCTTTDTLSAKLFKLGFVFPQLLPPFCNQSALTHRRRYSPGQSEESDNEHRCYSASRNTRSPDSHPPRPSFKENLLEQFARQHTAWDHMECTRPLISTKQCLTTHTASSSTACGNNVFRCGARPAGTHQQLGASRYMMRRIEIRIFPEPYTSLRLYNSDQAVTSWMRSSVWVCPQPSDTATSISAHGHQASCRAPFVHVRTTRCWKLFRDHRRTSSSRRHPSQCSPECATHQTLRERYNPSRMSPTRVYQRAALDRMMVRKILPASLHDGSADATSRTCEITSSKRPINSI</sequence>
<accession>A0A6A6TRB6</accession>
<reference evidence="2" key="1">
    <citation type="journal article" date="2020" name="Stud. Mycol.">
        <title>101 Dothideomycetes genomes: a test case for predicting lifestyles and emergence of pathogens.</title>
        <authorList>
            <person name="Haridas S."/>
            <person name="Albert R."/>
            <person name="Binder M."/>
            <person name="Bloem J."/>
            <person name="Labutti K."/>
            <person name="Salamov A."/>
            <person name="Andreopoulos B."/>
            <person name="Baker S."/>
            <person name="Barry K."/>
            <person name="Bills G."/>
            <person name="Bluhm B."/>
            <person name="Cannon C."/>
            <person name="Castanera R."/>
            <person name="Culley D."/>
            <person name="Daum C."/>
            <person name="Ezra D."/>
            <person name="Gonzalez J."/>
            <person name="Henrissat B."/>
            <person name="Kuo A."/>
            <person name="Liang C."/>
            <person name="Lipzen A."/>
            <person name="Lutzoni F."/>
            <person name="Magnuson J."/>
            <person name="Mondo S."/>
            <person name="Nolan M."/>
            <person name="Ohm R."/>
            <person name="Pangilinan J."/>
            <person name="Park H.-J."/>
            <person name="Ramirez L."/>
            <person name="Alfaro M."/>
            <person name="Sun H."/>
            <person name="Tritt A."/>
            <person name="Yoshinaga Y."/>
            <person name="Zwiers L.-H."/>
            <person name="Turgeon B."/>
            <person name="Goodwin S."/>
            <person name="Spatafora J."/>
            <person name="Crous P."/>
            <person name="Grigoriev I."/>
        </authorList>
    </citation>
    <scope>NUCLEOTIDE SEQUENCE</scope>
    <source>
        <strain evidence="2">CBS 122681</strain>
    </source>
</reference>
<feature type="region of interest" description="Disordered" evidence="1">
    <location>
        <begin position="37"/>
        <end position="74"/>
    </location>
</feature>
<organism evidence="2 3">
    <name type="scientific">Lophiostoma macrostomum CBS 122681</name>
    <dbReference type="NCBI Taxonomy" id="1314788"/>
    <lineage>
        <taxon>Eukaryota</taxon>
        <taxon>Fungi</taxon>
        <taxon>Dikarya</taxon>
        <taxon>Ascomycota</taxon>
        <taxon>Pezizomycotina</taxon>
        <taxon>Dothideomycetes</taxon>
        <taxon>Pleosporomycetidae</taxon>
        <taxon>Pleosporales</taxon>
        <taxon>Lophiostomataceae</taxon>
        <taxon>Lophiostoma</taxon>
    </lineage>
</organism>
<evidence type="ECO:0000313" key="3">
    <source>
        <dbReference type="Proteomes" id="UP000799324"/>
    </source>
</evidence>